<dbReference type="Proteomes" id="UP000053259">
    <property type="component" value="Unassembled WGS sequence"/>
</dbReference>
<dbReference type="OrthoDB" id="2121326at2759"/>
<gene>
    <name evidence="2" type="ORF">PV09_01744</name>
</gene>
<evidence type="ECO:0000313" key="2">
    <source>
        <dbReference type="EMBL" id="KIW07826.1"/>
    </source>
</evidence>
<keyword evidence="3" id="KW-1185">Reference proteome</keyword>
<accession>A0A0D1XYE3</accession>
<protein>
    <submittedName>
        <fullName evidence="2">Uncharacterized protein</fullName>
    </submittedName>
</protein>
<feature type="compositionally biased region" description="Basic and acidic residues" evidence="1">
    <location>
        <begin position="57"/>
        <end position="67"/>
    </location>
</feature>
<evidence type="ECO:0000313" key="3">
    <source>
        <dbReference type="Proteomes" id="UP000053259"/>
    </source>
</evidence>
<reference evidence="2 3" key="1">
    <citation type="submission" date="2015-01" db="EMBL/GenBank/DDBJ databases">
        <title>The Genome Sequence of Ochroconis gallopava CBS43764.</title>
        <authorList>
            <consortium name="The Broad Institute Genomics Platform"/>
            <person name="Cuomo C."/>
            <person name="de Hoog S."/>
            <person name="Gorbushina A."/>
            <person name="Stielow B."/>
            <person name="Teixiera M."/>
            <person name="Abouelleil A."/>
            <person name="Chapman S.B."/>
            <person name="Priest M."/>
            <person name="Young S.K."/>
            <person name="Wortman J."/>
            <person name="Nusbaum C."/>
            <person name="Birren B."/>
        </authorList>
    </citation>
    <scope>NUCLEOTIDE SEQUENCE [LARGE SCALE GENOMIC DNA]</scope>
    <source>
        <strain evidence="2 3">CBS 43764</strain>
    </source>
</reference>
<dbReference type="GeneID" id="27309717"/>
<dbReference type="VEuPathDB" id="FungiDB:PV09_01744"/>
<feature type="compositionally biased region" description="Polar residues" evidence="1">
    <location>
        <begin position="45"/>
        <end position="54"/>
    </location>
</feature>
<dbReference type="HOGENOM" id="CLU_2135454_0_0_1"/>
<organism evidence="2 3">
    <name type="scientific">Verruconis gallopava</name>
    <dbReference type="NCBI Taxonomy" id="253628"/>
    <lineage>
        <taxon>Eukaryota</taxon>
        <taxon>Fungi</taxon>
        <taxon>Dikarya</taxon>
        <taxon>Ascomycota</taxon>
        <taxon>Pezizomycotina</taxon>
        <taxon>Dothideomycetes</taxon>
        <taxon>Pleosporomycetidae</taxon>
        <taxon>Venturiales</taxon>
        <taxon>Sympoventuriaceae</taxon>
        <taxon>Verruconis</taxon>
    </lineage>
</organism>
<sequence>MRSESKIQNLERHTDPSMMYSIARFFVLYFTTLFSLDTVSAARSSPFSISNPQIPESMRRGRSDYGEGHSIGYRLDPGGPATRRGGFNGGGSASDINIPACKNCPTNAAPKLG</sequence>
<evidence type="ECO:0000256" key="1">
    <source>
        <dbReference type="SAM" id="MobiDB-lite"/>
    </source>
</evidence>
<dbReference type="EMBL" id="KN847532">
    <property type="protein sequence ID" value="KIW07826.1"/>
    <property type="molecule type" value="Genomic_DNA"/>
</dbReference>
<dbReference type="InParanoid" id="A0A0D1XYE3"/>
<name>A0A0D1XYE3_9PEZI</name>
<feature type="region of interest" description="Disordered" evidence="1">
    <location>
        <begin position="45"/>
        <end position="113"/>
    </location>
</feature>
<proteinExistence type="predicted"/>
<dbReference type="RefSeq" id="XP_016217695.1">
    <property type="nucleotide sequence ID" value="XM_016354683.1"/>
</dbReference>
<dbReference type="AlphaFoldDB" id="A0A0D1XYE3"/>